<dbReference type="AlphaFoldDB" id="A0AB39SDU2"/>
<name>A0AB39SDU2_9ACTN</name>
<evidence type="ECO:0000313" key="1">
    <source>
        <dbReference type="EMBL" id="XDQ65439.1"/>
    </source>
</evidence>
<sequence length="183" mass="19628">MFVVRTSGRSAAVDDDRHEFKLLGRRQSSGLDLARPATTGVRSRAVLELQQNYGRLQFRALVGGEFVPGEGDRIAWRVRCWETARPTPQQGLLPGALLPGLPARLDHAAAMGLWANLNAGALPAGQLVIDRAGYNQESSPALFTTAVKLLVHVLLAGVFGSPAEPVIRSWVATGRIPDVTAQS</sequence>
<dbReference type="EMBL" id="CP163440">
    <property type="protein sequence ID" value="XDQ65439.1"/>
    <property type="molecule type" value="Genomic_DNA"/>
</dbReference>
<protein>
    <submittedName>
        <fullName evidence="1">Uncharacterized protein</fullName>
    </submittedName>
</protein>
<accession>A0AB39SDU2</accession>
<dbReference type="RefSeq" id="WP_369262149.1">
    <property type="nucleotide sequence ID" value="NZ_CP163440.1"/>
</dbReference>
<gene>
    <name evidence="1" type="ORF">AB5J50_33930</name>
</gene>
<proteinExistence type="predicted"/>
<organism evidence="1">
    <name type="scientific">Streptomyces sp. R35</name>
    <dbReference type="NCBI Taxonomy" id="3238630"/>
    <lineage>
        <taxon>Bacteria</taxon>
        <taxon>Bacillati</taxon>
        <taxon>Actinomycetota</taxon>
        <taxon>Actinomycetes</taxon>
        <taxon>Kitasatosporales</taxon>
        <taxon>Streptomycetaceae</taxon>
        <taxon>Streptomyces</taxon>
    </lineage>
</organism>
<reference evidence="1" key="1">
    <citation type="submission" date="2024-07" db="EMBL/GenBank/DDBJ databases">
        <authorList>
            <person name="Yu S.T."/>
        </authorList>
    </citation>
    <scope>NUCLEOTIDE SEQUENCE</scope>
    <source>
        <strain evidence="1">R35</strain>
    </source>
</reference>